<dbReference type="EMBL" id="JARKIK010000018">
    <property type="protein sequence ID" value="KAK8746034.1"/>
    <property type="molecule type" value="Genomic_DNA"/>
</dbReference>
<comment type="subcellular location">
    <subcellularLocation>
        <location evidence="1">Cell membrane</location>
        <topology evidence="1">Multi-pass membrane protein</topology>
    </subcellularLocation>
</comment>
<dbReference type="PANTHER" id="PTHR24228:SF74">
    <property type="entry name" value="G-PROTEIN COUPLED RECEPTORS FAMILY 1 PROFILE DOMAIN-CONTAINING PROTEIN"/>
    <property type="match status" value="1"/>
</dbReference>
<evidence type="ECO:0000256" key="1">
    <source>
        <dbReference type="ARBA" id="ARBA00004651"/>
    </source>
</evidence>
<organism evidence="13 14">
    <name type="scientific">Cherax quadricarinatus</name>
    <name type="common">Australian red claw crayfish</name>
    <dbReference type="NCBI Taxonomy" id="27406"/>
    <lineage>
        <taxon>Eukaryota</taxon>
        <taxon>Metazoa</taxon>
        <taxon>Ecdysozoa</taxon>
        <taxon>Arthropoda</taxon>
        <taxon>Crustacea</taxon>
        <taxon>Multicrustacea</taxon>
        <taxon>Malacostraca</taxon>
        <taxon>Eumalacostraca</taxon>
        <taxon>Eucarida</taxon>
        <taxon>Decapoda</taxon>
        <taxon>Pleocyemata</taxon>
        <taxon>Astacidea</taxon>
        <taxon>Parastacoidea</taxon>
        <taxon>Parastacidae</taxon>
        <taxon>Cherax</taxon>
    </lineage>
</organism>
<dbReference type="InterPro" id="IPR000276">
    <property type="entry name" value="GPCR_Rhodpsn"/>
</dbReference>
<evidence type="ECO:0000256" key="8">
    <source>
        <dbReference type="ARBA" id="ARBA00023170"/>
    </source>
</evidence>
<evidence type="ECO:0000256" key="3">
    <source>
        <dbReference type="ARBA" id="ARBA00022475"/>
    </source>
</evidence>
<dbReference type="GO" id="GO:0005886">
    <property type="term" value="C:plasma membrane"/>
    <property type="evidence" value="ECO:0007669"/>
    <property type="project" value="UniProtKB-SubCell"/>
</dbReference>
<gene>
    <name evidence="13" type="ORF">OTU49_017229</name>
</gene>
<name>A0AAW0XZU5_CHEQU</name>
<dbReference type="Proteomes" id="UP001445076">
    <property type="component" value="Unassembled WGS sequence"/>
</dbReference>
<evidence type="ECO:0000313" key="13">
    <source>
        <dbReference type="EMBL" id="KAK8746034.1"/>
    </source>
</evidence>
<feature type="region of interest" description="Disordered" evidence="10">
    <location>
        <begin position="564"/>
        <end position="593"/>
    </location>
</feature>
<evidence type="ECO:0000256" key="2">
    <source>
        <dbReference type="ARBA" id="ARBA00010663"/>
    </source>
</evidence>
<keyword evidence="8" id="KW-0675">Receptor</keyword>
<dbReference type="Pfam" id="PF00001">
    <property type="entry name" value="7tm_1"/>
    <property type="match status" value="1"/>
</dbReference>
<keyword evidence="6" id="KW-0297">G-protein coupled receptor</keyword>
<evidence type="ECO:0000256" key="7">
    <source>
        <dbReference type="ARBA" id="ARBA00023136"/>
    </source>
</evidence>
<evidence type="ECO:0000256" key="4">
    <source>
        <dbReference type="ARBA" id="ARBA00022692"/>
    </source>
</evidence>
<dbReference type="PRINTS" id="PR00237">
    <property type="entry name" value="GPCRRHODOPSN"/>
</dbReference>
<keyword evidence="14" id="KW-1185">Reference proteome</keyword>
<protein>
    <recommendedName>
        <fullName evidence="12">G-protein coupled receptors family 1 profile domain-containing protein</fullName>
    </recommendedName>
</protein>
<reference evidence="13 14" key="1">
    <citation type="journal article" date="2024" name="BMC Genomics">
        <title>Genome assembly of redclaw crayfish (Cherax quadricarinatus) provides insights into its immune adaptation and hypoxia tolerance.</title>
        <authorList>
            <person name="Liu Z."/>
            <person name="Zheng J."/>
            <person name="Li H."/>
            <person name="Fang K."/>
            <person name="Wang S."/>
            <person name="He J."/>
            <person name="Zhou D."/>
            <person name="Weng S."/>
            <person name="Chi M."/>
            <person name="Gu Z."/>
            <person name="He J."/>
            <person name="Li F."/>
            <person name="Wang M."/>
        </authorList>
    </citation>
    <scope>NUCLEOTIDE SEQUENCE [LARGE SCALE GENOMIC DNA]</scope>
    <source>
        <strain evidence="13">ZL_2023a</strain>
    </source>
</reference>
<feature type="transmembrane region" description="Helical" evidence="11">
    <location>
        <begin position="403"/>
        <end position="426"/>
    </location>
</feature>
<feature type="transmembrane region" description="Helical" evidence="11">
    <location>
        <begin position="118"/>
        <end position="144"/>
    </location>
</feature>
<evidence type="ECO:0000256" key="5">
    <source>
        <dbReference type="ARBA" id="ARBA00022989"/>
    </source>
</evidence>
<sequence length="623" mass="68742">MDFMEMNQDGAPSYSAAELNSALTHRMSGSNALQAFMPNLTTVLTTLATSTPLEGNIQAVTDALVPGNTQDVSPQYPYNMLGFTAASAFIISILGTFGNLLTIIALPMSKKLRTSATAFVVNLAVVELLFCVFILPMSGAQYLYLQQHSESLLTDRDCIFFTSVRYTLTQVELQTILAIALTRALAVSVPRLYASINRPIIMGSYIGGIWIYSLFLKLPPALGVMGQYEFNTDTMECDMGSASIKARYVYILVEAVIPVLLIFILYIFVFIMVVRRALLRQRKFNQNFPPPAAPAAKVKLSSARVARSSTRSGNTKIAPATSSTTSEKIKVTSPTSSTASTSSTCGVERKGSNSSFRSLKKLVSESSLRSRFLHAARLLNGKRTHQSSTVSQRLHTNRRDMRVARTIFIIFLLVLVCSVPVAVVHAVDRQVKYPVRFLLLHVLYWVQYCVNVVVYVLMNRQYRDAYVECLARVFPRFKAHHGRRFFWEKASISSKPQPNFNSSRPVNPVESFASETDPAAASAGAGGGPQSIAPQGRLTAIPEGHSSSAANDSVFSDAQKNTWENLPKENMKDEFNEGKGHVEREGCESDEDLNEDEALIEREHWVTQNGSTAVAPRVNEDKV</sequence>
<feature type="transmembrane region" description="Helical" evidence="11">
    <location>
        <begin position="248"/>
        <end position="274"/>
    </location>
</feature>
<proteinExistence type="inferred from homology"/>
<keyword evidence="7 11" id="KW-0472">Membrane</keyword>
<keyword evidence="4 11" id="KW-0812">Transmembrane</keyword>
<feature type="region of interest" description="Disordered" evidence="10">
    <location>
        <begin position="494"/>
        <end position="537"/>
    </location>
</feature>
<dbReference type="AlphaFoldDB" id="A0AAW0XZU5"/>
<comment type="similarity">
    <text evidence="2">Belongs to the G-protein coupled receptor 1 family.</text>
</comment>
<dbReference type="GO" id="GO:0004930">
    <property type="term" value="F:G protein-coupled receptor activity"/>
    <property type="evidence" value="ECO:0007669"/>
    <property type="project" value="UniProtKB-KW"/>
</dbReference>
<dbReference type="PANTHER" id="PTHR24228">
    <property type="entry name" value="B2 BRADYKININ RECEPTOR/ANGIOTENSIN II RECEPTOR"/>
    <property type="match status" value="1"/>
</dbReference>
<dbReference type="SUPFAM" id="SSF81321">
    <property type="entry name" value="Family A G protein-coupled receptor-like"/>
    <property type="match status" value="1"/>
</dbReference>
<accession>A0AAW0XZU5</accession>
<evidence type="ECO:0000256" key="11">
    <source>
        <dbReference type="SAM" id="Phobius"/>
    </source>
</evidence>
<feature type="transmembrane region" description="Helical" evidence="11">
    <location>
        <begin position="205"/>
        <end position="228"/>
    </location>
</feature>
<evidence type="ECO:0000313" key="14">
    <source>
        <dbReference type="Proteomes" id="UP001445076"/>
    </source>
</evidence>
<feature type="region of interest" description="Disordered" evidence="10">
    <location>
        <begin position="305"/>
        <end position="352"/>
    </location>
</feature>
<evidence type="ECO:0000259" key="12">
    <source>
        <dbReference type="PROSITE" id="PS50262"/>
    </source>
</evidence>
<dbReference type="PROSITE" id="PS50262">
    <property type="entry name" value="G_PROTEIN_RECEP_F1_2"/>
    <property type="match status" value="1"/>
</dbReference>
<feature type="compositionally biased region" description="Basic and acidic residues" evidence="10">
    <location>
        <begin position="566"/>
        <end position="587"/>
    </location>
</feature>
<feature type="domain" description="G-protein coupled receptors family 1 profile" evidence="12">
    <location>
        <begin position="98"/>
        <end position="455"/>
    </location>
</feature>
<evidence type="ECO:0000256" key="10">
    <source>
        <dbReference type="SAM" id="MobiDB-lite"/>
    </source>
</evidence>
<dbReference type="Gene3D" id="1.20.1070.10">
    <property type="entry name" value="Rhodopsin 7-helix transmembrane proteins"/>
    <property type="match status" value="1"/>
</dbReference>
<comment type="caution">
    <text evidence="13">The sequence shown here is derived from an EMBL/GenBank/DDBJ whole genome shotgun (WGS) entry which is preliminary data.</text>
</comment>
<keyword evidence="5 11" id="KW-1133">Transmembrane helix</keyword>
<keyword evidence="3" id="KW-1003">Cell membrane</keyword>
<dbReference type="InterPro" id="IPR017452">
    <property type="entry name" value="GPCR_Rhodpsn_7TM"/>
</dbReference>
<keyword evidence="9" id="KW-0807">Transducer</keyword>
<feature type="transmembrane region" description="Helical" evidence="11">
    <location>
        <begin position="80"/>
        <end position="106"/>
    </location>
</feature>
<feature type="transmembrane region" description="Helical" evidence="11">
    <location>
        <begin position="173"/>
        <end position="193"/>
    </location>
</feature>
<evidence type="ECO:0000256" key="6">
    <source>
        <dbReference type="ARBA" id="ARBA00023040"/>
    </source>
</evidence>
<evidence type="ECO:0000256" key="9">
    <source>
        <dbReference type="ARBA" id="ARBA00023224"/>
    </source>
</evidence>
<feature type="compositionally biased region" description="Polar residues" evidence="10">
    <location>
        <begin position="494"/>
        <end position="505"/>
    </location>
</feature>
<feature type="compositionally biased region" description="Low complexity" evidence="10">
    <location>
        <begin position="332"/>
        <end position="344"/>
    </location>
</feature>
<feature type="transmembrane region" description="Helical" evidence="11">
    <location>
        <begin position="438"/>
        <end position="458"/>
    </location>
</feature>
<dbReference type="SMART" id="SM01381">
    <property type="entry name" value="7TM_GPCR_Srsx"/>
    <property type="match status" value="1"/>
</dbReference>